<dbReference type="eggNOG" id="COG0456">
    <property type="taxonomic scope" value="Bacteria"/>
</dbReference>
<dbReference type="EMBL" id="AGWX01000004">
    <property type="protein sequence ID" value="EKS36148.1"/>
    <property type="molecule type" value="Genomic_DNA"/>
</dbReference>
<dbReference type="CDD" id="cd04301">
    <property type="entry name" value="NAT_SF"/>
    <property type="match status" value="1"/>
</dbReference>
<dbReference type="PATRIC" id="fig|883078.3.peg.2643"/>
<dbReference type="Gene3D" id="3.40.630.30">
    <property type="match status" value="1"/>
</dbReference>
<evidence type="ECO:0000313" key="4">
    <source>
        <dbReference type="EMBL" id="EKS36148.1"/>
    </source>
</evidence>
<dbReference type="HOGENOM" id="CLU_926330_0_0_5"/>
<sequence length="300" mass="32671">MTIVYRPAQTQDLERADALVVGSINDLTGRHGFGAIASTHPPHFQMFSLRDDSAGLWVAEDNNNIVGFAWSWVCGDLWFLAQLFVSPDRQGAGIGDELIRRTFAHAQAAGATRRALITFSFNTVSQGLYIRHGLLPGFPIYMMSVARDRLMGRLQGDQPVCVPLEQTDARMRALAEIDIAALGVSREKHHRFLMSDSATRGVTLHDGDRCLGYAYVSASGHVGPLAVTKPESLGPAFRAAVNLALEGGSPQVSAFIPGTADACLQIATDSRMRITLPMVLMATRNVGDWARYMPRNPGFM</sequence>
<dbReference type="InterPro" id="IPR000182">
    <property type="entry name" value="GNAT_dom"/>
</dbReference>
<dbReference type="SUPFAM" id="SSF55729">
    <property type="entry name" value="Acyl-CoA N-acyltransferases (Nat)"/>
    <property type="match status" value="1"/>
</dbReference>
<dbReference type="RefSeq" id="WP_006021264.1">
    <property type="nucleotide sequence ID" value="NZ_KB375283.1"/>
</dbReference>
<accession>K8PCT6</accession>
<organism evidence="4 5">
    <name type="scientific">Afipia broomeae ATCC 49717</name>
    <dbReference type="NCBI Taxonomy" id="883078"/>
    <lineage>
        <taxon>Bacteria</taxon>
        <taxon>Pseudomonadati</taxon>
        <taxon>Pseudomonadota</taxon>
        <taxon>Alphaproteobacteria</taxon>
        <taxon>Hyphomicrobiales</taxon>
        <taxon>Nitrobacteraceae</taxon>
        <taxon>Afipia</taxon>
    </lineage>
</organism>
<dbReference type="PROSITE" id="PS51186">
    <property type="entry name" value="GNAT"/>
    <property type="match status" value="1"/>
</dbReference>
<evidence type="ECO:0000256" key="1">
    <source>
        <dbReference type="ARBA" id="ARBA00022679"/>
    </source>
</evidence>
<evidence type="ECO:0000259" key="3">
    <source>
        <dbReference type="PROSITE" id="PS51186"/>
    </source>
</evidence>
<evidence type="ECO:0000256" key="2">
    <source>
        <dbReference type="ARBA" id="ARBA00023315"/>
    </source>
</evidence>
<feature type="domain" description="N-acetyltransferase" evidence="3">
    <location>
        <begin position="3"/>
        <end position="156"/>
    </location>
</feature>
<proteinExistence type="predicted"/>
<keyword evidence="2" id="KW-0012">Acyltransferase</keyword>
<gene>
    <name evidence="4" type="ORF">HMPREF9695_02566</name>
</gene>
<keyword evidence="5" id="KW-1185">Reference proteome</keyword>
<dbReference type="AlphaFoldDB" id="K8PCT6"/>
<reference evidence="4 5" key="1">
    <citation type="submission" date="2012-04" db="EMBL/GenBank/DDBJ databases">
        <title>The Genome Sequence of Afipia broomeae ATCC 49717.</title>
        <authorList>
            <consortium name="The Broad Institute Genome Sequencing Platform"/>
            <person name="Earl A."/>
            <person name="Ward D."/>
            <person name="Feldgarden M."/>
            <person name="Gevers D."/>
            <person name="Huys G."/>
            <person name="Walker B."/>
            <person name="Young S.K."/>
            <person name="Zeng Q."/>
            <person name="Gargeya S."/>
            <person name="Fitzgerald M."/>
            <person name="Haas B."/>
            <person name="Abouelleil A."/>
            <person name="Alvarado L."/>
            <person name="Arachchi H.M."/>
            <person name="Berlin A."/>
            <person name="Chapman S.B."/>
            <person name="Goldberg J."/>
            <person name="Griggs A."/>
            <person name="Gujja S."/>
            <person name="Hansen M."/>
            <person name="Howarth C."/>
            <person name="Imamovic A."/>
            <person name="Larimer J."/>
            <person name="McCowen C."/>
            <person name="Montmayeur A."/>
            <person name="Murphy C."/>
            <person name="Neiman D."/>
            <person name="Pearson M."/>
            <person name="Priest M."/>
            <person name="Roberts A."/>
            <person name="Saif S."/>
            <person name="Shea T."/>
            <person name="Sisk P."/>
            <person name="Sykes S."/>
            <person name="Wortman J."/>
            <person name="Nusbaum C."/>
            <person name="Birren B."/>
        </authorList>
    </citation>
    <scope>NUCLEOTIDE SEQUENCE [LARGE SCALE GENOMIC DNA]</scope>
    <source>
        <strain evidence="4 5">ATCC 49717</strain>
    </source>
</reference>
<protein>
    <recommendedName>
        <fullName evidence="3">N-acetyltransferase domain-containing protein</fullName>
    </recommendedName>
</protein>
<dbReference type="InterPro" id="IPR050832">
    <property type="entry name" value="Bact_Acetyltransf"/>
</dbReference>
<comment type="caution">
    <text evidence="4">The sequence shown here is derived from an EMBL/GenBank/DDBJ whole genome shotgun (WGS) entry which is preliminary data.</text>
</comment>
<evidence type="ECO:0000313" key="5">
    <source>
        <dbReference type="Proteomes" id="UP000001096"/>
    </source>
</evidence>
<dbReference type="PANTHER" id="PTHR43877">
    <property type="entry name" value="AMINOALKYLPHOSPHONATE N-ACETYLTRANSFERASE-RELATED-RELATED"/>
    <property type="match status" value="1"/>
</dbReference>
<dbReference type="GO" id="GO:0016747">
    <property type="term" value="F:acyltransferase activity, transferring groups other than amino-acyl groups"/>
    <property type="evidence" value="ECO:0007669"/>
    <property type="project" value="InterPro"/>
</dbReference>
<dbReference type="Proteomes" id="UP000001096">
    <property type="component" value="Unassembled WGS sequence"/>
</dbReference>
<dbReference type="InterPro" id="IPR016181">
    <property type="entry name" value="Acyl_CoA_acyltransferase"/>
</dbReference>
<name>K8PCT6_9BRAD</name>
<dbReference type="PANTHER" id="PTHR43877:SF2">
    <property type="entry name" value="AMINOALKYLPHOSPHONATE N-ACETYLTRANSFERASE-RELATED"/>
    <property type="match status" value="1"/>
</dbReference>
<keyword evidence="1" id="KW-0808">Transferase</keyword>
<dbReference type="Pfam" id="PF00583">
    <property type="entry name" value="Acetyltransf_1"/>
    <property type="match status" value="1"/>
</dbReference>